<gene>
    <name evidence="1" type="ORF">NC99_10930</name>
</gene>
<organism evidence="1 2">
    <name type="scientific">Sunxiuqinia dokdonensis</name>
    <dbReference type="NCBI Taxonomy" id="1409788"/>
    <lineage>
        <taxon>Bacteria</taxon>
        <taxon>Pseudomonadati</taxon>
        <taxon>Bacteroidota</taxon>
        <taxon>Bacteroidia</taxon>
        <taxon>Marinilabiliales</taxon>
        <taxon>Prolixibacteraceae</taxon>
        <taxon>Sunxiuqinia</taxon>
    </lineage>
</organism>
<evidence type="ECO:0000313" key="2">
    <source>
        <dbReference type="Proteomes" id="UP000036958"/>
    </source>
</evidence>
<reference evidence="2" key="1">
    <citation type="submission" date="2015-07" db="EMBL/GenBank/DDBJ databases">
        <title>Genome sequencing of Sunxiuqinia dokdonensis strain SK.</title>
        <authorList>
            <person name="Ahn S."/>
            <person name="Kim B.-C."/>
        </authorList>
    </citation>
    <scope>NUCLEOTIDE SEQUENCE [LARGE SCALE GENOMIC DNA]</scope>
    <source>
        <strain evidence="2">SK</strain>
    </source>
</reference>
<comment type="caution">
    <text evidence="1">The sequence shown here is derived from an EMBL/GenBank/DDBJ whole genome shotgun (WGS) entry which is preliminary data.</text>
</comment>
<sequence>MITNLGKNRDFRKEPPVKFISPGPRVWYPANHFYSFLKLLTKLKTPCQTIQTTFIRLLIKKFDIILYQFVCLCNFIS</sequence>
<accession>A0A0L8VCG8</accession>
<protein>
    <submittedName>
        <fullName evidence="1">Uncharacterized protein</fullName>
    </submittedName>
</protein>
<keyword evidence="2" id="KW-1185">Reference proteome</keyword>
<evidence type="ECO:0000313" key="1">
    <source>
        <dbReference type="EMBL" id="KOH46068.1"/>
    </source>
</evidence>
<proteinExistence type="predicted"/>
<name>A0A0L8VCG8_9BACT</name>
<dbReference type="EMBL" id="LGIA01000046">
    <property type="protein sequence ID" value="KOH46068.1"/>
    <property type="molecule type" value="Genomic_DNA"/>
</dbReference>
<dbReference type="Proteomes" id="UP000036958">
    <property type="component" value="Unassembled WGS sequence"/>
</dbReference>
<dbReference type="AlphaFoldDB" id="A0A0L8VCG8"/>
<dbReference type="STRING" id="1409788.NC99_10930"/>